<evidence type="ECO:0000313" key="2">
    <source>
        <dbReference type="Proteomes" id="UP001405405"/>
    </source>
</evidence>
<accession>A0ABV0CPG2</accession>
<protein>
    <submittedName>
        <fullName evidence="1">Uncharacterized protein</fullName>
    </submittedName>
</protein>
<dbReference type="Proteomes" id="UP001405405">
    <property type="component" value="Unassembled WGS sequence"/>
</dbReference>
<reference evidence="1 2" key="1">
    <citation type="submission" date="2023-12" db="EMBL/GenBank/DDBJ databases">
        <title>Chromobacterium sp. strain TRC.1.1.SA producing antimicrobial pigment.</title>
        <authorList>
            <person name="Verma N."/>
            <person name="Choksket S."/>
            <person name="Pinnaka A.K."/>
            <person name="Korpole S."/>
        </authorList>
    </citation>
    <scope>NUCLEOTIDE SEQUENCE [LARGE SCALE GENOMIC DNA]</scope>
    <source>
        <strain evidence="1 2">TRC1.1.SA</strain>
    </source>
</reference>
<dbReference type="SUPFAM" id="SSF58104">
    <property type="entry name" value="Methyl-accepting chemotaxis protein (MCP) signaling domain"/>
    <property type="match status" value="1"/>
</dbReference>
<dbReference type="EMBL" id="JAYFSJ010000011">
    <property type="protein sequence ID" value="MEN7432278.1"/>
    <property type="molecule type" value="Genomic_DNA"/>
</dbReference>
<organism evidence="1 2">
    <name type="scientific">Chromobacterium indicum</name>
    <dbReference type="NCBI Taxonomy" id="3110228"/>
    <lineage>
        <taxon>Bacteria</taxon>
        <taxon>Pseudomonadati</taxon>
        <taxon>Pseudomonadota</taxon>
        <taxon>Betaproteobacteria</taxon>
        <taxon>Neisseriales</taxon>
        <taxon>Chromobacteriaceae</taxon>
        <taxon>Chromobacterium</taxon>
    </lineage>
</organism>
<evidence type="ECO:0000313" key="1">
    <source>
        <dbReference type="EMBL" id="MEN7432278.1"/>
    </source>
</evidence>
<gene>
    <name evidence="1" type="ORF">VA599_16140</name>
</gene>
<comment type="caution">
    <text evidence="1">The sequence shown here is derived from an EMBL/GenBank/DDBJ whole genome shotgun (WGS) entry which is preliminary data.</text>
</comment>
<keyword evidence="2" id="KW-1185">Reference proteome</keyword>
<name>A0ABV0CPG2_9NEIS</name>
<proteinExistence type="predicted"/>
<sequence>MGVQGRGFAMVAGGVRKLAERTAQAWPRSPQTQGMQQTQSAVDQRVGLAWSAASEIEGIGGLMPRAVETFAQIIYLTWE</sequence>
<dbReference type="RefSeq" id="WP_346789488.1">
    <property type="nucleotide sequence ID" value="NZ_JAYFSJ010000011.1"/>
</dbReference>
<dbReference type="Gene3D" id="1.10.287.950">
    <property type="entry name" value="Methyl-accepting chemotaxis protein"/>
    <property type="match status" value="1"/>
</dbReference>